<name>R3W4F9_9ENTE</name>
<keyword evidence="1" id="KW-0812">Transmembrane</keyword>
<feature type="transmembrane region" description="Helical" evidence="1">
    <location>
        <begin position="53"/>
        <end position="76"/>
    </location>
</feature>
<keyword evidence="1" id="KW-0472">Membrane</keyword>
<evidence type="ECO:0000313" key="3">
    <source>
        <dbReference type="Proteomes" id="UP000013785"/>
    </source>
</evidence>
<organism evidence="2 3">
    <name type="scientific">Enterococcus phoeniculicola ATCC BAA-412</name>
    <dbReference type="NCBI Taxonomy" id="1158610"/>
    <lineage>
        <taxon>Bacteria</taxon>
        <taxon>Bacillati</taxon>
        <taxon>Bacillota</taxon>
        <taxon>Bacilli</taxon>
        <taxon>Lactobacillales</taxon>
        <taxon>Enterococcaceae</taxon>
        <taxon>Enterococcus</taxon>
    </lineage>
</organism>
<sequence length="104" mass="12124">MKKTGNFFADTAIETSLLLFVYLLLNVLWTSYGFLLISPLIVIAASLMGLQSFLWIDFFLTCSFVALLLFLTPWFLKFTRNSLQLMGQTIFELHKNYRLRHCEC</sequence>
<comment type="caution">
    <text evidence="2">The sequence shown here is derived from an EMBL/GenBank/DDBJ whole genome shotgun (WGS) entry which is preliminary data.</text>
</comment>
<protein>
    <submittedName>
        <fullName evidence="2">Uncharacterized protein</fullName>
    </submittedName>
</protein>
<feature type="transmembrane region" description="Helical" evidence="1">
    <location>
        <begin position="20"/>
        <end position="47"/>
    </location>
</feature>
<gene>
    <name evidence="2" type="ORF">UC3_02834</name>
</gene>
<dbReference type="EMBL" id="AJAT01000017">
    <property type="protein sequence ID" value="EOL42482.1"/>
    <property type="molecule type" value="Genomic_DNA"/>
</dbReference>
<dbReference type="HOGENOM" id="CLU_2245799_0_0_9"/>
<reference evidence="2 3" key="1">
    <citation type="submission" date="2013-02" db="EMBL/GenBank/DDBJ databases">
        <title>The Genome Sequence of Enterococcus phoeniculicola BAA-412.</title>
        <authorList>
            <consortium name="The Broad Institute Genome Sequencing Platform"/>
            <consortium name="The Broad Institute Genome Sequencing Center for Infectious Disease"/>
            <person name="Earl A.M."/>
            <person name="Gilmore M.S."/>
            <person name="Lebreton F."/>
            <person name="Walker B."/>
            <person name="Young S.K."/>
            <person name="Zeng Q."/>
            <person name="Gargeya S."/>
            <person name="Fitzgerald M."/>
            <person name="Haas B."/>
            <person name="Abouelleil A."/>
            <person name="Alvarado L."/>
            <person name="Arachchi H.M."/>
            <person name="Berlin A.M."/>
            <person name="Chapman S.B."/>
            <person name="Dewar J."/>
            <person name="Goldberg J."/>
            <person name="Griggs A."/>
            <person name="Gujja S."/>
            <person name="Hansen M."/>
            <person name="Howarth C."/>
            <person name="Imamovic A."/>
            <person name="Larimer J."/>
            <person name="McCowan C."/>
            <person name="Murphy C."/>
            <person name="Neiman D."/>
            <person name="Pearson M."/>
            <person name="Priest M."/>
            <person name="Roberts A."/>
            <person name="Saif S."/>
            <person name="Shea T."/>
            <person name="Sisk P."/>
            <person name="Sykes S."/>
            <person name="Wortman J."/>
            <person name="Nusbaum C."/>
            <person name="Birren B."/>
        </authorList>
    </citation>
    <scope>NUCLEOTIDE SEQUENCE [LARGE SCALE GENOMIC DNA]</scope>
    <source>
        <strain evidence="2 3">ATCC BAA-412</strain>
    </source>
</reference>
<dbReference type="OrthoDB" id="9970609at2"/>
<proteinExistence type="predicted"/>
<evidence type="ECO:0000313" key="2">
    <source>
        <dbReference type="EMBL" id="EOL42482.1"/>
    </source>
</evidence>
<keyword evidence="3" id="KW-1185">Reference proteome</keyword>
<dbReference type="Proteomes" id="UP000013785">
    <property type="component" value="Unassembled WGS sequence"/>
</dbReference>
<evidence type="ECO:0000256" key="1">
    <source>
        <dbReference type="SAM" id="Phobius"/>
    </source>
</evidence>
<dbReference type="AlphaFoldDB" id="R3W4F9"/>
<accession>R3W4F9</accession>
<keyword evidence="1" id="KW-1133">Transmembrane helix</keyword>
<dbReference type="RefSeq" id="WP_010769469.1">
    <property type="nucleotide sequence ID" value="NZ_ASWE01000001.1"/>
</dbReference>